<evidence type="ECO:0000313" key="3">
    <source>
        <dbReference type="Proteomes" id="UP000009131"/>
    </source>
</evidence>
<feature type="region of interest" description="Disordered" evidence="1">
    <location>
        <begin position="374"/>
        <end position="405"/>
    </location>
</feature>
<sequence length="577" mass="61034">MGLLKRPSLTSLVLRKSQGSTSELFGLSVPSQQISTSSHDIAVNSATPAPHTPPSYVGGRAVNEGTASADSGPNLDEHFASPPTSILRTSTNFASPVFVPKSFSLPINLSSLAQLNDDGEPFSGPGESDQATPRLEAATPKITLEPDAHDVSQSGDVATSGCNAAEHQITDTLPVGQRVGLGLLLPPHIAHRIQGGSLSPAPSILPGRISASSDDVEDHETTVTGDPTSHIRWLANLAATRASPTGEVHLSGQQAQNTTSLLDDGAGASVTRSLSVGGSLSTHQTSADLEQLVDFEPAKIAILHARRSPEIHSLQASHHGSTTSLSSHGTSTSYEFFRTHQTQDNDHDALVRYEATRSDDPGCTLIGGRLINIDGKPKCPRSPPASTSPGPHAPDDVNTQGHVARASDSSFAAGQARAVYHLDTSLLASPFNPPRFGRGEVSQAAKEMPVRAWRDERPVTKEEWTAERTFQERRLESERVARAQRITRLTSPPTHRRNATGGSDAHRLLGSSGAGQSLDAHRGPEPALAVQDNATLHSATVANPHLTRSASMFARSINLTRKAAKRLSLTASPDRIL</sequence>
<evidence type="ECO:0000256" key="1">
    <source>
        <dbReference type="SAM" id="MobiDB-lite"/>
    </source>
</evidence>
<dbReference type="HOGENOM" id="CLU_472583_0_0_1"/>
<keyword evidence="3" id="KW-1185">Reference proteome</keyword>
<reference evidence="2 3" key="1">
    <citation type="journal article" date="2011" name="J. Gen. Appl. Microbiol.">
        <title>Draft genome sequencing of the enigmatic basidiomycete Mixia osmundae.</title>
        <authorList>
            <person name="Nishida H."/>
            <person name="Nagatsuka Y."/>
            <person name="Sugiyama J."/>
        </authorList>
    </citation>
    <scope>NUCLEOTIDE SEQUENCE [LARGE SCALE GENOMIC DNA]</scope>
    <source>
        <strain evidence="3">CBS 9802 / IAM 14324 / JCM 22182 / KY 12970</strain>
    </source>
</reference>
<feature type="region of interest" description="Disordered" evidence="1">
    <location>
        <begin position="43"/>
        <end position="83"/>
    </location>
</feature>
<protein>
    <submittedName>
        <fullName evidence="2">Uncharacterized protein</fullName>
    </submittedName>
</protein>
<gene>
    <name evidence="2" type="primary">Mo01417</name>
    <name evidence="2" type="ORF">E5Q_01417</name>
</gene>
<dbReference type="AlphaFoldDB" id="G7DW75"/>
<name>G7DW75_MIXOS</name>
<comment type="caution">
    <text evidence="2">The sequence shown here is derived from an EMBL/GenBank/DDBJ whole genome shotgun (WGS) entry which is preliminary data.</text>
</comment>
<reference evidence="2 3" key="2">
    <citation type="journal article" date="2012" name="Open Biol.">
        <title>Characteristics of nucleosomes and linker DNA regions on the genome of the basidiomycete Mixia osmundae revealed by mono- and dinucleosome mapping.</title>
        <authorList>
            <person name="Nishida H."/>
            <person name="Kondo S."/>
            <person name="Matsumoto T."/>
            <person name="Suzuki Y."/>
            <person name="Yoshikawa H."/>
            <person name="Taylor T.D."/>
            <person name="Sugiyama J."/>
        </authorList>
    </citation>
    <scope>NUCLEOTIDE SEQUENCE [LARGE SCALE GENOMIC DNA]</scope>
    <source>
        <strain evidence="3">CBS 9802 / IAM 14324 / JCM 22182 / KY 12970</strain>
    </source>
</reference>
<evidence type="ECO:0000313" key="2">
    <source>
        <dbReference type="EMBL" id="GAA94763.1"/>
    </source>
</evidence>
<accession>G7DW75</accession>
<dbReference type="RefSeq" id="XP_014565099.1">
    <property type="nucleotide sequence ID" value="XM_014709613.1"/>
</dbReference>
<dbReference type="EMBL" id="BABT02000047">
    <property type="protein sequence ID" value="GAA94763.1"/>
    <property type="molecule type" value="Genomic_DNA"/>
</dbReference>
<proteinExistence type="predicted"/>
<dbReference type="InParanoid" id="G7DW75"/>
<feature type="region of interest" description="Disordered" evidence="1">
    <location>
        <begin position="490"/>
        <end position="524"/>
    </location>
</feature>
<dbReference type="Proteomes" id="UP000009131">
    <property type="component" value="Unassembled WGS sequence"/>
</dbReference>
<organism evidence="2 3">
    <name type="scientific">Mixia osmundae (strain CBS 9802 / IAM 14324 / JCM 22182 / KY 12970)</name>
    <dbReference type="NCBI Taxonomy" id="764103"/>
    <lineage>
        <taxon>Eukaryota</taxon>
        <taxon>Fungi</taxon>
        <taxon>Dikarya</taxon>
        <taxon>Basidiomycota</taxon>
        <taxon>Pucciniomycotina</taxon>
        <taxon>Mixiomycetes</taxon>
        <taxon>Mixiales</taxon>
        <taxon>Mixiaceae</taxon>
        <taxon>Mixia</taxon>
    </lineage>
</organism>